<keyword evidence="2" id="KW-1185">Reference proteome</keyword>
<evidence type="ECO:0000313" key="2">
    <source>
        <dbReference type="Proteomes" id="UP000790377"/>
    </source>
</evidence>
<gene>
    <name evidence="1" type="ORF">BJ138DRAFT_1128677</name>
</gene>
<proteinExistence type="predicted"/>
<sequence length="310" mass="34624">MADPTLNQVLQMIQTSYYVTAAGGALVAYDQVLTFSQEVDLIWKRNWSLTTVLYIIARYSGSLCTMEHAYQLDLYVNIYLVVNWTSNIFLLSMQAILLIRIYALFNRSKKVLVFLATLYVIQVTIVFVAVGLLLNNRATHQYLVSISPAYGSVTQVVTSNTPAFLAEAHASTILSAVCDVILLFFALWAFVRHAREAKTLHGGWSINVLVRTMVTDHLLYYVCYVVWLSLALATNYITNLTASSALLTDVLDFCNALAVVAGPRMVISLRSMENKTRGEGETMDVELSTIRFDIQEPPTKSESVMQEAGF</sequence>
<name>A0ACB8A566_9AGAM</name>
<dbReference type="EMBL" id="MU267842">
    <property type="protein sequence ID" value="KAH7908167.1"/>
    <property type="molecule type" value="Genomic_DNA"/>
</dbReference>
<reference evidence="1" key="1">
    <citation type="journal article" date="2021" name="New Phytol.">
        <title>Evolutionary innovations through gain and loss of genes in the ectomycorrhizal Boletales.</title>
        <authorList>
            <person name="Wu G."/>
            <person name="Miyauchi S."/>
            <person name="Morin E."/>
            <person name="Kuo A."/>
            <person name="Drula E."/>
            <person name="Varga T."/>
            <person name="Kohler A."/>
            <person name="Feng B."/>
            <person name="Cao Y."/>
            <person name="Lipzen A."/>
            <person name="Daum C."/>
            <person name="Hundley H."/>
            <person name="Pangilinan J."/>
            <person name="Johnson J."/>
            <person name="Barry K."/>
            <person name="LaButti K."/>
            <person name="Ng V."/>
            <person name="Ahrendt S."/>
            <person name="Min B."/>
            <person name="Choi I.G."/>
            <person name="Park H."/>
            <person name="Plett J.M."/>
            <person name="Magnuson J."/>
            <person name="Spatafora J.W."/>
            <person name="Nagy L.G."/>
            <person name="Henrissat B."/>
            <person name="Grigoriev I.V."/>
            <person name="Yang Z.L."/>
            <person name="Xu J."/>
            <person name="Martin F.M."/>
        </authorList>
    </citation>
    <scope>NUCLEOTIDE SEQUENCE</scope>
    <source>
        <strain evidence="1">ATCC 28755</strain>
    </source>
</reference>
<evidence type="ECO:0000313" key="1">
    <source>
        <dbReference type="EMBL" id="KAH7908167.1"/>
    </source>
</evidence>
<comment type="caution">
    <text evidence="1">The sequence shown here is derived from an EMBL/GenBank/DDBJ whole genome shotgun (WGS) entry which is preliminary data.</text>
</comment>
<accession>A0ACB8A566</accession>
<protein>
    <submittedName>
        <fullName evidence="1">Uncharacterized protein</fullName>
    </submittedName>
</protein>
<dbReference type="Proteomes" id="UP000790377">
    <property type="component" value="Unassembled WGS sequence"/>
</dbReference>
<organism evidence="1 2">
    <name type="scientific">Hygrophoropsis aurantiaca</name>
    <dbReference type="NCBI Taxonomy" id="72124"/>
    <lineage>
        <taxon>Eukaryota</taxon>
        <taxon>Fungi</taxon>
        <taxon>Dikarya</taxon>
        <taxon>Basidiomycota</taxon>
        <taxon>Agaricomycotina</taxon>
        <taxon>Agaricomycetes</taxon>
        <taxon>Agaricomycetidae</taxon>
        <taxon>Boletales</taxon>
        <taxon>Coniophorineae</taxon>
        <taxon>Hygrophoropsidaceae</taxon>
        <taxon>Hygrophoropsis</taxon>
    </lineage>
</organism>